<evidence type="ECO:0000259" key="16">
    <source>
        <dbReference type="PROSITE" id="PS51278"/>
    </source>
</evidence>
<keyword evidence="13" id="KW-0003">3Fe-4S</keyword>
<dbReference type="PANTHER" id="PTHR11938:SF133">
    <property type="entry name" value="GLUTAMATE SYNTHASE (NADH)"/>
    <property type="match status" value="1"/>
</dbReference>
<protein>
    <recommendedName>
        <fullName evidence="15">glutamate synthase (ferredoxin)</fullName>
        <ecNumber evidence="15">1.4.7.1</ecNumber>
    </recommendedName>
</protein>
<dbReference type="AlphaFoldDB" id="A0A8X6QW24"/>
<evidence type="ECO:0000256" key="13">
    <source>
        <dbReference type="ARBA" id="ARBA00023291"/>
    </source>
</evidence>
<dbReference type="Proteomes" id="UP000887013">
    <property type="component" value="Unassembled WGS sequence"/>
</dbReference>
<dbReference type="InterPro" id="IPR050711">
    <property type="entry name" value="ET-N_metabolism_enzyme"/>
</dbReference>
<comment type="pathway">
    <text evidence="14">Amino-acid biosynthesis; L-glutamate biosynthesis via GLT pathway; L-glutamate from 2-oxoglutarate and L-glutamine (ferredoxin route): step 1/1.</text>
</comment>
<dbReference type="PROSITE" id="PS51278">
    <property type="entry name" value="GATASE_TYPE_2"/>
    <property type="match status" value="1"/>
</dbReference>
<dbReference type="GO" id="GO:0006537">
    <property type="term" value="P:glutamate biosynthetic process"/>
    <property type="evidence" value="ECO:0007669"/>
    <property type="project" value="UniProtKB-KW"/>
</dbReference>
<comment type="caution">
    <text evidence="17">The sequence shown here is derived from an EMBL/GenBank/DDBJ whole genome shotgun (WGS) entry which is preliminary data.</text>
</comment>
<proteinExistence type="inferred from homology"/>
<dbReference type="GO" id="GO:0019676">
    <property type="term" value="P:ammonia assimilation cycle"/>
    <property type="evidence" value="ECO:0007669"/>
    <property type="project" value="TreeGrafter"/>
</dbReference>
<dbReference type="InterPro" id="IPR017932">
    <property type="entry name" value="GATase_2_dom"/>
</dbReference>
<keyword evidence="18" id="KW-1185">Reference proteome</keyword>
<gene>
    <name evidence="17" type="primary">GLT1</name>
    <name evidence="17" type="ORF">NPIL_608341</name>
</gene>
<evidence type="ECO:0000256" key="9">
    <source>
        <dbReference type="ARBA" id="ARBA00023002"/>
    </source>
</evidence>
<evidence type="ECO:0000256" key="12">
    <source>
        <dbReference type="ARBA" id="ARBA00023164"/>
    </source>
</evidence>
<reference evidence="17" key="1">
    <citation type="submission" date="2020-08" db="EMBL/GenBank/DDBJ databases">
        <title>Multicomponent nature underlies the extraordinary mechanical properties of spider dragline silk.</title>
        <authorList>
            <person name="Kono N."/>
            <person name="Nakamura H."/>
            <person name="Mori M."/>
            <person name="Yoshida Y."/>
            <person name="Ohtoshi R."/>
            <person name="Malay A.D."/>
            <person name="Moran D.A.P."/>
            <person name="Tomita M."/>
            <person name="Numata K."/>
            <person name="Arakawa K."/>
        </authorList>
    </citation>
    <scope>NUCLEOTIDE SEQUENCE</scope>
</reference>
<dbReference type="EMBL" id="BMAW01086778">
    <property type="protein sequence ID" value="GFU48744.1"/>
    <property type="molecule type" value="Genomic_DNA"/>
</dbReference>
<evidence type="ECO:0000256" key="2">
    <source>
        <dbReference type="ARBA" id="ARBA00001927"/>
    </source>
</evidence>
<dbReference type="Pfam" id="PF00310">
    <property type="entry name" value="GATase_2"/>
    <property type="match status" value="1"/>
</dbReference>
<dbReference type="GO" id="GO:0046872">
    <property type="term" value="F:metal ion binding"/>
    <property type="evidence" value="ECO:0007669"/>
    <property type="project" value="UniProtKB-KW"/>
</dbReference>
<keyword evidence="12" id="KW-0314">Glutamate biosynthesis</keyword>
<dbReference type="Gene3D" id="3.60.20.10">
    <property type="entry name" value="Glutamine Phosphoribosylpyrophosphate, subunit 1, domain 1"/>
    <property type="match status" value="1"/>
</dbReference>
<keyword evidence="6" id="KW-0288">FMN</keyword>
<evidence type="ECO:0000256" key="10">
    <source>
        <dbReference type="ARBA" id="ARBA00023004"/>
    </source>
</evidence>
<dbReference type="SUPFAM" id="SSF56235">
    <property type="entry name" value="N-terminal nucleophile aminohydrolases (Ntn hydrolases)"/>
    <property type="match status" value="1"/>
</dbReference>
<dbReference type="CDD" id="cd00713">
    <property type="entry name" value="GltS"/>
    <property type="match status" value="1"/>
</dbReference>
<evidence type="ECO:0000256" key="3">
    <source>
        <dbReference type="ARBA" id="ARBA00009716"/>
    </source>
</evidence>
<evidence type="ECO:0000256" key="14">
    <source>
        <dbReference type="ARBA" id="ARBA00037928"/>
    </source>
</evidence>
<dbReference type="GO" id="GO:0016040">
    <property type="term" value="F:glutamate synthase (NADH) activity"/>
    <property type="evidence" value="ECO:0007669"/>
    <property type="project" value="TreeGrafter"/>
</dbReference>
<evidence type="ECO:0000256" key="6">
    <source>
        <dbReference type="ARBA" id="ARBA00022643"/>
    </source>
</evidence>
<keyword evidence="4" id="KW-0028">Amino-acid biosynthesis</keyword>
<dbReference type="GO" id="GO:0016041">
    <property type="term" value="F:glutamate synthase (ferredoxin) activity"/>
    <property type="evidence" value="ECO:0007669"/>
    <property type="project" value="UniProtKB-EC"/>
</dbReference>
<evidence type="ECO:0000256" key="7">
    <source>
        <dbReference type="ARBA" id="ARBA00022723"/>
    </source>
</evidence>
<comment type="cofactor">
    <cofactor evidence="1">
        <name>FMN</name>
        <dbReference type="ChEBI" id="CHEBI:58210"/>
    </cofactor>
</comment>
<keyword evidence="7" id="KW-0479">Metal-binding</keyword>
<comment type="cofactor">
    <cofactor evidence="2">
        <name>[3Fe-4S] cluster</name>
        <dbReference type="ChEBI" id="CHEBI:21137"/>
    </cofactor>
</comment>
<evidence type="ECO:0000256" key="1">
    <source>
        <dbReference type="ARBA" id="ARBA00001917"/>
    </source>
</evidence>
<feature type="domain" description="Glutamine amidotransferase type-2" evidence="16">
    <location>
        <begin position="22"/>
        <end position="313"/>
    </location>
</feature>
<evidence type="ECO:0000256" key="15">
    <source>
        <dbReference type="ARBA" id="ARBA00039085"/>
    </source>
</evidence>
<dbReference type="GO" id="GO:0051538">
    <property type="term" value="F:3 iron, 4 sulfur cluster binding"/>
    <property type="evidence" value="ECO:0007669"/>
    <property type="project" value="UniProtKB-KW"/>
</dbReference>
<dbReference type="OrthoDB" id="6430151at2759"/>
<dbReference type="InterPro" id="IPR029055">
    <property type="entry name" value="Ntn_hydrolases_N"/>
</dbReference>
<evidence type="ECO:0000256" key="11">
    <source>
        <dbReference type="ARBA" id="ARBA00023014"/>
    </source>
</evidence>
<accession>A0A8X6QW24</accession>
<keyword evidence="8" id="KW-0315">Glutamine amidotransferase</keyword>
<name>A0A8X6QW24_NEPPI</name>
<dbReference type="PANTHER" id="PTHR11938">
    <property type="entry name" value="FAD NADPH DEHYDROGENASE/OXIDOREDUCTASE"/>
    <property type="match status" value="1"/>
</dbReference>
<sequence length="313" mass="35743">METFGFPSKQGLYDPNFEKEACGVGFVVNLSGLTSHKLIRDAETISRRLEHRGACAFENKIGDGAGIMTSIPHEFYRFCLKKEQNVHLPPKGEYATGIVFLNLYEEEDVKSHFQKIAEEHQLKVLCWRSIEVDNSSLGSLSISTEPLMQQVFITGSDLSVELFRQKIYLLRKYSTHCLQEVFSRFYICSLSTEIIVYKGQLTSSQLWSYFKDLQNPDYGSYLAIVHARFSTNTFPTWERAHPLRYLAHNGEINTLHGNVNLMRAREGVMKSSIYKDDLKKLFPVVEQNMSDSGSLDNVLEFLVMAGQRSLPEV</sequence>
<keyword evidence="9" id="KW-0560">Oxidoreductase</keyword>
<dbReference type="EC" id="1.4.7.1" evidence="15"/>
<comment type="similarity">
    <text evidence="3">Belongs to the glutamate synthase family.</text>
</comment>
<evidence type="ECO:0000256" key="8">
    <source>
        <dbReference type="ARBA" id="ARBA00022962"/>
    </source>
</evidence>
<keyword evidence="10" id="KW-0408">Iron</keyword>
<organism evidence="17 18">
    <name type="scientific">Nephila pilipes</name>
    <name type="common">Giant wood spider</name>
    <name type="synonym">Nephila maculata</name>
    <dbReference type="NCBI Taxonomy" id="299642"/>
    <lineage>
        <taxon>Eukaryota</taxon>
        <taxon>Metazoa</taxon>
        <taxon>Ecdysozoa</taxon>
        <taxon>Arthropoda</taxon>
        <taxon>Chelicerata</taxon>
        <taxon>Arachnida</taxon>
        <taxon>Araneae</taxon>
        <taxon>Araneomorphae</taxon>
        <taxon>Entelegynae</taxon>
        <taxon>Araneoidea</taxon>
        <taxon>Nephilidae</taxon>
        <taxon>Nephila</taxon>
    </lineage>
</organism>
<evidence type="ECO:0000313" key="18">
    <source>
        <dbReference type="Proteomes" id="UP000887013"/>
    </source>
</evidence>
<evidence type="ECO:0000313" key="17">
    <source>
        <dbReference type="EMBL" id="GFU48744.1"/>
    </source>
</evidence>
<keyword evidence="5" id="KW-0285">Flavoprotein</keyword>
<keyword evidence="11" id="KW-0411">Iron-sulfur</keyword>
<evidence type="ECO:0000256" key="5">
    <source>
        <dbReference type="ARBA" id="ARBA00022630"/>
    </source>
</evidence>
<evidence type="ECO:0000256" key="4">
    <source>
        <dbReference type="ARBA" id="ARBA00022605"/>
    </source>
</evidence>